<evidence type="ECO:0000313" key="3">
    <source>
        <dbReference type="Proteomes" id="UP001151699"/>
    </source>
</evidence>
<evidence type="ECO:0000313" key="2">
    <source>
        <dbReference type="EMBL" id="KAJ6635555.1"/>
    </source>
</evidence>
<dbReference type="PANTHER" id="PTHR11955">
    <property type="entry name" value="FATTY ACID BINDING PROTEIN"/>
    <property type="match status" value="1"/>
</dbReference>
<dbReference type="Gene3D" id="2.40.128.20">
    <property type="match status" value="1"/>
</dbReference>
<comment type="similarity">
    <text evidence="1">Belongs to the calycin superfamily. Fatty-acid binding protein (FABP) family.</text>
</comment>
<dbReference type="InterPro" id="IPR012674">
    <property type="entry name" value="Calycin"/>
</dbReference>
<dbReference type="EMBL" id="WJQU01000004">
    <property type="protein sequence ID" value="KAJ6635555.1"/>
    <property type="molecule type" value="Genomic_DNA"/>
</dbReference>
<dbReference type="SUPFAM" id="SSF50814">
    <property type="entry name" value="Lipocalins"/>
    <property type="match status" value="1"/>
</dbReference>
<proteinExistence type="inferred from homology"/>
<protein>
    <submittedName>
        <fullName evidence="2">Sodium/calcium exchanger regulatory protein 1</fullName>
    </submittedName>
</protein>
<comment type="caution">
    <text evidence="2">The sequence shown here is derived from an EMBL/GenBank/DDBJ whole genome shotgun (WGS) entry which is preliminary data.</text>
</comment>
<evidence type="ECO:0000256" key="1">
    <source>
        <dbReference type="ARBA" id="ARBA00008390"/>
    </source>
</evidence>
<reference evidence="2" key="1">
    <citation type="submission" date="2022-07" db="EMBL/GenBank/DDBJ databases">
        <authorList>
            <person name="Trinca V."/>
            <person name="Uliana J.V.C."/>
            <person name="Torres T.T."/>
            <person name="Ward R.J."/>
            <person name="Monesi N."/>
        </authorList>
    </citation>
    <scope>NUCLEOTIDE SEQUENCE</scope>
    <source>
        <strain evidence="2">HSMRA1968</strain>
        <tissue evidence="2">Whole embryos</tissue>
    </source>
</reference>
<organism evidence="2 3">
    <name type="scientific">Pseudolycoriella hygida</name>
    <dbReference type="NCBI Taxonomy" id="35572"/>
    <lineage>
        <taxon>Eukaryota</taxon>
        <taxon>Metazoa</taxon>
        <taxon>Ecdysozoa</taxon>
        <taxon>Arthropoda</taxon>
        <taxon>Hexapoda</taxon>
        <taxon>Insecta</taxon>
        <taxon>Pterygota</taxon>
        <taxon>Neoptera</taxon>
        <taxon>Endopterygota</taxon>
        <taxon>Diptera</taxon>
        <taxon>Nematocera</taxon>
        <taxon>Sciaroidea</taxon>
        <taxon>Sciaridae</taxon>
        <taxon>Pseudolycoriella</taxon>
    </lineage>
</organism>
<name>A0A9Q0MP58_9DIPT</name>
<dbReference type="InterPro" id="IPR031259">
    <property type="entry name" value="ILBP"/>
</dbReference>
<dbReference type="Proteomes" id="UP001151699">
    <property type="component" value="Chromosome C"/>
</dbReference>
<feature type="non-terminal residue" evidence="2">
    <location>
        <position position="1"/>
    </location>
</feature>
<dbReference type="CDD" id="cd00742">
    <property type="entry name" value="FABP"/>
    <property type="match status" value="1"/>
</dbReference>
<accession>A0A9Q0MP58</accession>
<dbReference type="GO" id="GO:0008289">
    <property type="term" value="F:lipid binding"/>
    <property type="evidence" value="ECO:0007669"/>
    <property type="project" value="InterPro"/>
</dbReference>
<dbReference type="AlphaFoldDB" id="A0A9Q0MP58"/>
<dbReference type="OrthoDB" id="354351at2759"/>
<gene>
    <name evidence="2" type="primary">FABP1</name>
    <name evidence="2" type="ORF">Bhyg_14141</name>
</gene>
<sequence>MEKYLNKKYKLVRFDERYDDYLESIGLNIINRKIAKAMPSQTQLIKIGELEYALNTIIPFKTQQQKFVPGQECDAVTIDGRNIRNIFVIDGNKLIEQQIEPKRKVVITREYVDEEMLGEVVVGN</sequence>
<keyword evidence="3" id="KW-1185">Reference proteome</keyword>